<gene>
    <name evidence="1" type="ORF">YASMINEVIRUS_45</name>
</gene>
<evidence type="ECO:0000313" key="2">
    <source>
        <dbReference type="Proteomes" id="UP000594342"/>
    </source>
</evidence>
<reference evidence="1 2" key="1">
    <citation type="submission" date="2018-10" db="EMBL/GenBank/DDBJ databases">
        <authorList>
            <consortium name="IHU Genomes"/>
        </authorList>
    </citation>
    <scope>NUCLEOTIDE SEQUENCE [LARGE SCALE GENOMIC DNA]</scope>
    <source>
        <strain evidence="1 2">A1</strain>
    </source>
</reference>
<accession>A0A5K0U875</accession>
<proteinExistence type="predicted"/>
<sequence length="64" mass="7350">MGILLIQEHQQTLACSNGKNSSEFISYQSFPNGKVLYLDDKLNMVIYRKPSEVRCQKSVLRCEP</sequence>
<comment type="caution">
    <text evidence="1">The sequence shown here is derived from an EMBL/GenBank/DDBJ whole genome shotgun (WGS) entry which is preliminary data.</text>
</comment>
<keyword evidence="2" id="KW-1185">Reference proteome</keyword>
<dbReference type="EMBL" id="UPSH01000001">
    <property type="protein sequence ID" value="VBB17582.1"/>
    <property type="molecule type" value="Genomic_DNA"/>
</dbReference>
<organism evidence="1 2">
    <name type="scientific">Yasminevirus sp. GU-2018</name>
    <dbReference type="NCBI Taxonomy" id="2420051"/>
    <lineage>
        <taxon>Viruses</taxon>
        <taxon>Varidnaviria</taxon>
        <taxon>Bamfordvirae</taxon>
        <taxon>Nucleocytoviricota</taxon>
        <taxon>Megaviricetes</taxon>
        <taxon>Imitervirales</taxon>
        <taxon>Mimiviridae</taxon>
        <taxon>Klosneuvirinae</taxon>
        <taxon>Yasminevirus</taxon>
        <taxon>Yasminevirus saudimassiliense</taxon>
    </lineage>
</organism>
<name>A0A5K0U875_9VIRU</name>
<evidence type="ECO:0000313" key="1">
    <source>
        <dbReference type="EMBL" id="VBB17582.1"/>
    </source>
</evidence>
<protein>
    <submittedName>
        <fullName evidence="1">Uncharacterized protein</fullName>
    </submittedName>
</protein>
<dbReference type="Proteomes" id="UP000594342">
    <property type="component" value="Unassembled WGS sequence"/>
</dbReference>